<dbReference type="PANTHER" id="PTHR22911">
    <property type="entry name" value="ACYL-MALONYL CONDENSING ENZYME-RELATED"/>
    <property type="match status" value="1"/>
</dbReference>
<dbReference type="RefSeq" id="WP_029595218.1">
    <property type="nucleotide sequence ID" value="NZ_JASWER010000007.1"/>
</dbReference>
<name>A0ABT7MQF7_9BACL</name>
<evidence type="ECO:0000256" key="6">
    <source>
        <dbReference type="ARBA" id="ARBA00022989"/>
    </source>
</evidence>
<evidence type="ECO:0000256" key="2">
    <source>
        <dbReference type="ARBA" id="ARBA00007362"/>
    </source>
</evidence>
<evidence type="ECO:0000313" key="11">
    <source>
        <dbReference type="Proteomes" id="UP001230807"/>
    </source>
</evidence>
<dbReference type="EMBL" id="JASWER010000007">
    <property type="protein sequence ID" value="MDL5377407.1"/>
    <property type="molecule type" value="Genomic_DNA"/>
</dbReference>
<feature type="transmembrane region" description="Helical" evidence="8">
    <location>
        <begin position="208"/>
        <end position="229"/>
    </location>
</feature>
<evidence type="ECO:0000256" key="5">
    <source>
        <dbReference type="ARBA" id="ARBA00022692"/>
    </source>
</evidence>
<feature type="domain" description="EamA" evidence="9">
    <location>
        <begin position="7"/>
        <end position="142"/>
    </location>
</feature>
<organism evidence="10 11">
    <name type="scientific">Exiguobacterium mexicanum</name>
    <dbReference type="NCBI Taxonomy" id="340146"/>
    <lineage>
        <taxon>Bacteria</taxon>
        <taxon>Bacillati</taxon>
        <taxon>Bacillota</taxon>
        <taxon>Bacilli</taxon>
        <taxon>Bacillales</taxon>
        <taxon>Bacillales Family XII. Incertae Sedis</taxon>
        <taxon>Exiguobacterium</taxon>
    </lineage>
</organism>
<gene>
    <name evidence="10" type="primary">rarD</name>
    <name evidence="10" type="ORF">QR695_10365</name>
</gene>
<feature type="transmembrane region" description="Helical" evidence="8">
    <location>
        <begin position="177"/>
        <end position="196"/>
    </location>
</feature>
<feature type="transmembrane region" description="Helical" evidence="8">
    <location>
        <begin position="73"/>
        <end position="90"/>
    </location>
</feature>
<evidence type="ECO:0000256" key="1">
    <source>
        <dbReference type="ARBA" id="ARBA00004651"/>
    </source>
</evidence>
<evidence type="ECO:0000256" key="8">
    <source>
        <dbReference type="SAM" id="Phobius"/>
    </source>
</evidence>
<comment type="caution">
    <text evidence="10">The sequence shown here is derived from an EMBL/GenBank/DDBJ whole genome shotgun (WGS) entry which is preliminary data.</text>
</comment>
<dbReference type="InterPro" id="IPR004626">
    <property type="entry name" value="RarD"/>
</dbReference>
<protein>
    <submittedName>
        <fullName evidence="10">EamA family transporter RarD</fullName>
    </submittedName>
</protein>
<feature type="transmembrane region" description="Helical" evidence="8">
    <location>
        <begin position="31"/>
        <end position="52"/>
    </location>
</feature>
<evidence type="ECO:0000313" key="10">
    <source>
        <dbReference type="EMBL" id="MDL5377407.1"/>
    </source>
</evidence>
<feature type="transmembrane region" description="Helical" evidence="8">
    <location>
        <begin position="102"/>
        <end position="119"/>
    </location>
</feature>
<evidence type="ECO:0000256" key="3">
    <source>
        <dbReference type="ARBA" id="ARBA00022448"/>
    </source>
</evidence>
<comment type="subcellular location">
    <subcellularLocation>
        <location evidence="1">Cell membrane</location>
        <topology evidence="1">Multi-pass membrane protein</topology>
    </subcellularLocation>
</comment>
<comment type="similarity">
    <text evidence="2">Belongs to the EamA transporter family.</text>
</comment>
<feature type="transmembrane region" description="Helical" evidence="8">
    <location>
        <begin position="236"/>
        <end position="258"/>
    </location>
</feature>
<dbReference type="Proteomes" id="UP001230807">
    <property type="component" value="Unassembled WGS sequence"/>
</dbReference>
<feature type="transmembrane region" description="Helical" evidence="8">
    <location>
        <begin position="126"/>
        <end position="142"/>
    </location>
</feature>
<accession>A0ABT7MQF7</accession>
<dbReference type="InterPro" id="IPR000620">
    <property type="entry name" value="EamA_dom"/>
</dbReference>
<keyword evidence="5 8" id="KW-0812">Transmembrane</keyword>
<evidence type="ECO:0000256" key="4">
    <source>
        <dbReference type="ARBA" id="ARBA00022475"/>
    </source>
</evidence>
<dbReference type="InterPro" id="IPR037185">
    <property type="entry name" value="EmrE-like"/>
</dbReference>
<proteinExistence type="inferred from homology"/>
<dbReference type="Pfam" id="PF00892">
    <property type="entry name" value="EamA"/>
    <property type="match status" value="1"/>
</dbReference>
<dbReference type="PANTHER" id="PTHR22911:SF137">
    <property type="entry name" value="SOLUTE CARRIER FAMILY 35 MEMBER G2-RELATED"/>
    <property type="match status" value="1"/>
</dbReference>
<keyword evidence="4" id="KW-1003">Cell membrane</keyword>
<keyword evidence="6 8" id="KW-1133">Transmembrane helix</keyword>
<evidence type="ECO:0000259" key="9">
    <source>
        <dbReference type="Pfam" id="PF00892"/>
    </source>
</evidence>
<reference evidence="10 11" key="1">
    <citation type="submission" date="2023-06" db="EMBL/GenBank/DDBJ databases">
        <title>Influencing factors and mechanism of Cr(VI) reduction by facultative anaerobic Exiguobacterium sp. PY14.</title>
        <authorList>
            <person name="Zou L."/>
        </authorList>
    </citation>
    <scope>NUCLEOTIDE SEQUENCE [LARGE SCALE GENOMIC DNA]</scope>
    <source>
        <strain evidence="10 11">PY14</strain>
    </source>
</reference>
<feature type="transmembrane region" description="Helical" evidence="8">
    <location>
        <begin position="7"/>
        <end position="25"/>
    </location>
</feature>
<sequence length="295" mass="33425">MNRVNKGVMPTVGAYVMWGVLPIYWKFLQEIPSGQILAHRIVWSFLFILLVLKWTKQWTEFNYALRHRATRNAFMLNGFIVSANWFVYIWAVNHGYIIEASLGYYINPLVSMVLGVLVFRESLNRVQWLAVTVAAIGVLVLTFGYGSFPWIAFILASTFGFYGMVKKRRPLASTVSLGIETLAVVPVAIIFLGWQTSQGGLTMTTEPVIWVALVGTGVMTALPLLLFGYGAQHIPFTLVGFLQFIAPTLSLAIGVILYNEPFTGYHVFAFTCIWIAIFFFSWNSWIQTRKRRQLV</sequence>
<feature type="transmembrane region" description="Helical" evidence="8">
    <location>
        <begin position="148"/>
        <end position="165"/>
    </location>
</feature>
<dbReference type="NCBIfam" id="TIGR00688">
    <property type="entry name" value="rarD"/>
    <property type="match status" value="1"/>
</dbReference>
<keyword evidence="11" id="KW-1185">Reference proteome</keyword>
<dbReference type="SUPFAM" id="SSF103481">
    <property type="entry name" value="Multidrug resistance efflux transporter EmrE"/>
    <property type="match status" value="2"/>
</dbReference>
<evidence type="ECO:0000256" key="7">
    <source>
        <dbReference type="ARBA" id="ARBA00023136"/>
    </source>
</evidence>
<keyword evidence="7 8" id="KW-0472">Membrane</keyword>
<keyword evidence="3" id="KW-0813">Transport</keyword>
<feature type="transmembrane region" description="Helical" evidence="8">
    <location>
        <begin position="264"/>
        <end position="282"/>
    </location>
</feature>